<dbReference type="FunFam" id="3.40.50.2300:FF:000001">
    <property type="entry name" value="DNA-binding response regulator PhoB"/>
    <property type="match status" value="1"/>
</dbReference>
<dbReference type="InterPro" id="IPR036388">
    <property type="entry name" value="WH-like_DNA-bd_sf"/>
</dbReference>
<evidence type="ECO:0000256" key="2">
    <source>
        <dbReference type="ARBA" id="ARBA00023012"/>
    </source>
</evidence>
<sequence>MRENPLILVVEDEPRVSRYLRSSLQMSGYDALVAPDGVKALELVQENRPDLVLLDLRLPRMSGLEVLENIRRNNDVPVIVLTANDAEEDKVKALMLGADDYITKPFGARELQARIVAVLRRYRPAEPPAPRATVYENKALRIDYAARQVTINRRSVHLTPTEYRLLVTLAENTNRVLTHDYLLAHVWGADYADDVHILRATIWRLRQKVEVDPTNPEYILNEPGIGYRLQRHEPDSESAEV</sequence>
<accession>A0A2M8P3W6</accession>
<dbReference type="GO" id="GO:0000976">
    <property type="term" value="F:transcription cis-regulatory region binding"/>
    <property type="evidence" value="ECO:0007669"/>
    <property type="project" value="TreeGrafter"/>
</dbReference>
<evidence type="ECO:0000256" key="7">
    <source>
        <dbReference type="PROSITE-ProRule" id="PRU01091"/>
    </source>
</evidence>
<dbReference type="SMART" id="SM00862">
    <property type="entry name" value="Trans_reg_C"/>
    <property type="match status" value="1"/>
</dbReference>
<dbReference type="GO" id="GO:0032993">
    <property type="term" value="C:protein-DNA complex"/>
    <property type="evidence" value="ECO:0007669"/>
    <property type="project" value="TreeGrafter"/>
</dbReference>
<dbReference type="InterPro" id="IPR011006">
    <property type="entry name" value="CheY-like_superfamily"/>
</dbReference>
<dbReference type="Proteomes" id="UP000228921">
    <property type="component" value="Unassembled WGS sequence"/>
</dbReference>
<name>A0A2M8P3W6_9CHLR</name>
<dbReference type="EMBL" id="PGTK01000001">
    <property type="protein sequence ID" value="PJF32241.1"/>
    <property type="molecule type" value="Genomic_DNA"/>
</dbReference>
<dbReference type="Gene3D" id="6.10.250.690">
    <property type="match status" value="1"/>
</dbReference>
<dbReference type="Gene3D" id="1.10.10.10">
    <property type="entry name" value="Winged helix-like DNA-binding domain superfamily/Winged helix DNA-binding domain"/>
    <property type="match status" value="1"/>
</dbReference>
<dbReference type="Pfam" id="PF00486">
    <property type="entry name" value="Trans_reg_C"/>
    <property type="match status" value="1"/>
</dbReference>
<dbReference type="InterPro" id="IPR039420">
    <property type="entry name" value="WalR-like"/>
</dbReference>
<keyword evidence="5" id="KW-0804">Transcription</keyword>
<evidence type="ECO:0000313" key="11">
    <source>
        <dbReference type="Proteomes" id="UP000228921"/>
    </source>
</evidence>
<evidence type="ECO:0000259" key="8">
    <source>
        <dbReference type="PROSITE" id="PS50110"/>
    </source>
</evidence>
<evidence type="ECO:0000256" key="4">
    <source>
        <dbReference type="ARBA" id="ARBA00023125"/>
    </source>
</evidence>
<feature type="domain" description="OmpR/PhoB-type" evidence="9">
    <location>
        <begin position="132"/>
        <end position="231"/>
    </location>
</feature>
<feature type="modified residue" description="4-aspartylphosphate" evidence="6">
    <location>
        <position position="55"/>
    </location>
</feature>
<feature type="DNA-binding region" description="OmpR/PhoB-type" evidence="7">
    <location>
        <begin position="132"/>
        <end position="231"/>
    </location>
</feature>
<gene>
    <name evidence="10" type="ORF">CUN51_01035</name>
</gene>
<proteinExistence type="predicted"/>
<protein>
    <submittedName>
        <fullName evidence="10">DNA-binding response regulator</fullName>
    </submittedName>
</protein>
<dbReference type="InterPro" id="IPR001867">
    <property type="entry name" value="OmpR/PhoB-type_DNA-bd"/>
</dbReference>
<dbReference type="GO" id="GO:0005829">
    <property type="term" value="C:cytosol"/>
    <property type="evidence" value="ECO:0007669"/>
    <property type="project" value="TreeGrafter"/>
</dbReference>
<feature type="domain" description="Response regulatory" evidence="8">
    <location>
        <begin position="6"/>
        <end position="119"/>
    </location>
</feature>
<evidence type="ECO:0000259" key="9">
    <source>
        <dbReference type="PROSITE" id="PS51755"/>
    </source>
</evidence>
<dbReference type="CDD" id="cd00383">
    <property type="entry name" value="trans_reg_C"/>
    <property type="match status" value="1"/>
</dbReference>
<evidence type="ECO:0000256" key="3">
    <source>
        <dbReference type="ARBA" id="ARBA00023015"/>
    </source>
</evidence>
<dbReference type="SUPFAM" id="SSF52172">
    <property type="entry name" value="CheY-like"/>
    <property type="match status" value="1"/>
</dbReference>
<dbReference type="GO" id="GO:0006355">
    <property type="term" value="P:regulation of DNA-templated transcription"/>
    <property type="evidence" value="ECO:0007669"/>
    <property type="project" value="InterPro"/>
</dbReference>
<dbReference type="SMART" id="SM00448">
    <property type="entry name" value="REC"/>
    <property type="match status" value="1"/>
</dbReference>
<dbReference type="PROSITE" id="PS50110">
    <property type="entry name" value="RESPONSE_REGULATORY"/>
    <property type="match status" value="1"/>
</dbReference>
<evidence type="ECO:0000256" key="6">
    <source>
        <dbReference type="PROSITE-ProRule" id="PRU00169"/>
    </source>
</evidence>
<dbReference type="InterPro" id="IPR001789">
    <property type="entry name" value="Sig_transdc_resp-reg_receiver"/>
</dbReference>
<keyword evidence="1 6" id="KW-0597">Phosphoprotein</keyword>
<evidence type="ECO:0000256" key="1">
    <source>
        <dbReference type="ARBA" id="ARBA00022553"/>
    </source>
</evidence>
<dbReference type="CDD" id="cd17574">
    <property type="entry name" value="REC_OmpR"/>
    <property type="match status" value="1"/>
</dbReference>
<evidence type="ECO:0000256" key="5">
    <source>
        <dbReference type="ARBA" id="ARBA00023163"/>
    </source>
</evidence>
<keyword evidence="3" id="KW-0805">Transcription regulation</keyword>
<dbReference type="GO" id="GO:0000156">
    <property type="term" value="F:phosphorelay response regulator activity"/>
    <property type="evidence" value="ECO:0007669"/>
    <property type="project" value="TreeGrafter"/>
</dbReference>
<keyword evidence="4 7" id="KW-0238">DNA-binding</keyword>
<dbReference type="Pfam" id="PF00072">
    <property type="entry name" value="Response_reg"/>
    <property type="match status" value="1"/>
</dbReference>
<keyword evidence="2" id="KW-0902">Two-component regulatory system</keyword>
<dbReference type="PANTHER" id="PTHR48111">
    <property type="entry name" value="REGULATOR OF RPOS"/>
    <property type="match status" value="1"/>
</dbReference>
<dbReference type="AlphaFoldDB" id="A0A2M8P3W6"/>
<dbReference type="PROSITE" id="PS51755">
    <property type="entry name" value="OMPR_PHOB"/>
    <property type="match status" value="1"/>
</dbReference>
<evidence type="ECO:0000313" key="10">
    <source>
        <dbReference type="EMBL" id="PJF32241.1"/>
    </source>
</evidence>
<reference evidence="10 11" key="1">
    <citation type="submission" date="2017-11" db="EMBL/GenBank/DDBJ databases">
        <title>Evolution of Phototrophy in the Chloroflexi Phylum Driven by Horizontal Gene Transfer.</title>
        <authorList>
            <person name="Ward L.M."/>
            <person name="Hemp J."/>
            <person name="Shih P.M."/>
            <person name="Mcglynn S.E."/>
            <person name="Fischer W."/>
        </authorList>
    </citation>
    <scope>NUCLEOTIDE SEQUENCE [LARGE SCALE GENOMIC DNA]</scope>
    <source>
        <strain evidence="10">CP2_2F</strain>
    </source>
</reference>
<dbReference type="Gene3D" id="3.40.50.2300">
    <property type="match status" value="1"/>
</dbReference>
<organism evidence="10 11">
    <name type="scientific">Candidatus Thermofonsia Clade 1 bacterium</name>
    <dbReference type="NCBI Taxonomy" id="2364210"/>
    <lineage>
        <taxon>Bacteria</taxon>
        <taxon>Bacillati</taxon>
        <taxon>Chloroflexota</taxon>
        <taxon>Candidatus Thermofontia</taxon>
        <taxon>Candidatus Thermofonsia Clade 1</taxon>
    </lineage>
</organism>
<dbReference type="PANTHER" id="PTHR48111:SF50">
    <property type="entry name" value="KDP OPERON TRANSCRIPTIONAL REGULATORY PROTEIN KDPE"/>
    <property type="match status" value="1"/>
</dbReference>
<comment type="caution">
    <text evidence="10">The sequence shown here is derived from an EMBL/GenBank/DDBJ whole genome shotgun (WGS) entry which is preliminary data.</text>
</comment>